<dbReference type="EMBL" id="JAAHFQ010000105">
    <property type="protein sequence ID" value="NER27490.1"/>
    <property type="molecule type" value="Genomic_DNA"/>
</dbReference>
<dbReference type="InterPro" id="IPR015500">
    <property type="entry name" value="Peptidase_S8_subtilisin-rel"/>
</dbReference>
<comment type="caution">
    <text evidence="7">The sequence shown here is derived from an EMBL/GenBank/DDBJ whole genome shotgun (WGS) entry which is preliminary data.</text>
</comment>
<sequence length="196" mass="19499">MVPGIADQGPASRHGTHIASVIFGQHGGSITGIAPGCRGLIVPVFSDNGGDSIVAAQQVDLARAITQAVEAGANVINISGGQLTSSGEASQWLLNAVQDCFDNNENIVAAAGNDGCQCLHIPAAMPTVLAVGAMNAQGLPFDLSNWGDAYQTQGILAPGENILGAVPGGGIARKSGTSFAAPIVSGSVALSQIVGM</sequence>
<dbReference type="Pfam" id="PF00082">
    <property type="entry name" value="Peptidase_S8"/>
    <property type="match status" value="1"/>
</dbReference>
<keyword evidence="4" id="KW-0720">Serine protease</keyword>
<proteinExistence type="inferred from homology"/>
<gene>
    <name evidence="7" type="ORF">F6J89_07610</name>
</gene>
<dbReference type="SUPFAM" id="SSF52743">
    <property type="entry name" value="Subtilisin-like"/>
    <property type="match status" value="1"/>
</dbReference>
<accession>A0A6B3N7B3</accession>
<keyword evidence="3" id="KW-0378">Hydrolase</keyword>
<evidence type="ECO:0000256" key="3">
    <source>
        <dbReference type="ARBA" id="ARBA00022801"/>
    </source>
</evidence>
<comment type="similarity">
    <text evidence="1 5">Belongs to the peptidase S8 family.</text>
</comment>
<evidence type="ECO:0000259" key="6">
    <source>
        <dbReference type="Pfam" id="PF00082"/>
    </source>
</evidence>
<dbReference type="PROSITE" id="PS00138">
    <property type="entry name" value="SUBTILASE_SER"/>
    <property type="match status" value="1"/>
</dbReference>
<dbReference type="Gene3D" id="3.40.50.200">
    <property type="entry name" value="Peptidase S8/S53 domain"/>
    <property type="match status" value="1"/>
</dbReference>
<evidence type="ECO:0000313" key="7">
    <source>
        <dbReference type="EMBL" id="NER27490.1"/>
    </source>
</evidence>
<feature type="domain" description="Peptidase S8/S53" evidence="6">
    <location>
        <begin position="10"/>
        <end position="191"/>
    </location>
</feature>
<dbReference type="PANTHER" id="PTHR43399:SF4">
    <property type="entry name" value="CELL WALL-ASSOCIATED PROTEASE"/>
    <property type="match status" value="1"/>
</dbReference>
<dbReference type="InterPro" id="IPR023828">
    <property type="entry name" value="Peptidase_S8_Ser-AS"/>
</dbReference>
<organism evidence="7">
    <name type="scientific">Symploca sp. SIO1C4</name>
    <dbReference type="NCBI Taxonomy" id="2607765"/>
    <lineage>
        <taxon>Bacteria</taxon>
        <taxon>Bacillati</taxon>
        <taxon>Cyanobacteriota</taxon>
        <taxon>Cyanophyceae</taxon>
        <taxon>Coleofasciculales</taxon>
        <taxon>Coleofasciculaceae</taxon>
        <taxon>Symploca</taxon>
    </lineage>
</organism>
<evidence type="ECO:0000256" key="1">
    <source>
        <dbReference type="ARBA" id="ARBA00011073"/>
    </source>
</evidence>
<evidence type="ECO:0000256" key="2">
    <source>
        <dbReference type="ARBA" id="ARBA00022670"/>
    </source>
</evidence>
<dbReference type="GO" id="GO:0004252">
    <property type="term" value="F:serine-type endopeptidase activity"/>
    <property type="evidence" value="ECO:0007669"/>
    <property type="project" value="InterPro"/>
</dbReference>
<comment type="caution">
    <text evidence="5">Lacks conserved residue(s) required for the propagation of feature annotation.</text>
</comment>
<dbReference type="InterPro" id="IPR000209">
    <property type="entry name" value="Peptidase_S8/S53_dom"/>
</dbReference>
<reference evidence="7" key="1">
    <citation type="submission" date="2019-11" db="EMBL/GenBank/DDBJ databases">
        <title>Genomic insights into an expanded diversity of filamentous marine cyanobacteria reveals the extraordinary biosynthetic potential of Moorea and Okeania.</title>
        <authorList>
            <person name="Ferreira Leao T."/>
            <person name="Wang M."/>
            <person name="Moss N."/>
            <person name="Da Silva R."/>
            <person name="Sanders J."/>
            <person name="Nurk S."/>
            <person name="Gurevich A."/>
            <person name="Humphrey G."/>
            <person name="Reher R."/>
            <person name="Zhu Q."/>
            <person name="Belda-Ferre P."/>
            <person name="Glukhov E."/>
            <person name="Rex R."/>
            <person name="Dorrestein P.C."/>
            <person name="Knight R."/>
            <person name="Pevzner P."/>
            <person name="Gerwick W.H."/>
            <person name="Gerwick L."/>
        </authorList>
    </citation>
    <scope>NUCLEOTIDE SEQUENCE</scope>
    <source>
        <strain evidence="7">SIO1C4</strain>
    </source>
</reference>
<evidence type="ECO:0000256" key="4">
    <source>
        <dbReference type="ARBA" id="ARBA00022825"/>
    </source>
</evidence>
<dbReference type="AlphaFoldDB" id="A0A6B3N7B3"/>
<dbReference type="InterPro" id="IPR051048">
    <property type="entry name" value="Peptidase_S8/S53_subtilisin"/>
</dbReference>
<dbReference type="InterPro" id="IPR036852">
    <property type="entry name" value="Peptidase_S8/S53_dom_sf"/>
</dbReference>
<evidence type="ECO:0000256" key="5">
    <source>
        <dbReference type="PROSITE-ProRule" id="PRU01240"/>
    </source>
</evidence>
<dbReference type="PRINTS" id="PR00723">
    <property type="entry name" value="SUBTILISIN"/>
</dbReference>
<name>A0A6B3N7B3_9CYAN</name>
<dbReference type="PROSITE" id="PS51892">
    <property type="entry name" value="SUBTILASE"/>
    <property type="match status" value="1"/>
</dbReference>
<dbReference type="PANTHER" id="PTHR43399">
    <property type="entry name" value="SUBTILISIN-RELATED"/>
    <property type="match status" value="1"/>
</dbReference>
<keyword evidence="2" id="KW-0645">Protease</keyword>
<protein>
    <submittedName>
        <fullName evidence="7">S8 family serine peptidase</fullName>
    </submittedName>
</protein>
<dbReference type="GO" id="GO:0006508">
    <property type="term" value="P:proteolysis"/>
    <property type="evidence" value="ECO:0007669"/>
    <property type="project" value="UniProtKB-KW"/>
</dbReference>